<evidence type="ECO:0000256" key="1">
    <source>
        <dbReference type="ARBA" id="ARBA00010105"/>
    </source>
</evidence>
<accession>A0A844FSA6</accession>
<dbReference type="PANTHER" id="PTHR11215">
    <property type="entry name" value="METAL DEPENDENT HYDROLASE - RELATED"/>
    <property type="match status" value="1"/>
</dbReference>
<protein>
    <submittedName>
        <fullName evidence="2">MYG1 family protein</fullName>
    </submittedName>
</protein>
<keyword evidence="3" id="KW-1185">Reference proteome</keyword>
<dbReference type="EMBL" id="VUNM01000006">
    <property type="protein sequence ID" value="MST88838.1"/>
    <property type="molecule type" value="Genomic_DNA"/>
</dbReference>
<dbReference type="AlphaFoldDB" id="A0A844FSA6"/>
<evidence type="ECO:0000313" key="3">
    <source>
        <dbReference type="Proteomes" id="UP000442619"/>
    </source>
</evidence>
<dbReference type="Proteomes" id="UP000442619">
    <property type="component" value="Unassembled WGS sequence"/>
</dbReference>
<comment type="caution">
    <text evidence="2">The sequence shown here is derived from an EMBL/GenBank/DDBJ whole genome shotgun (WGS) entry which is preliminary data.</text>
</comment>
<dbReference type="InterPro" id="IPR003226">
    <property type="entry name" value="MYG1_exonuclease"/>
</dbReference>
<dbReference type="GO" id="GO:0005737">
    <property type="term" value="C:cytoplasm"/>
    <property type="evidence" value="ECO:0007669"/>
    <property type="project" value="TreeGrafter"/>
</dbReference>
<dbReference type="Pfam" id="PF03690">
    <property type="entry name" value="MYG1_exonuc"/>
    <property type="match status" value="2"/>
</dbReference>
<gene>
    <name evidence="2" type="ORF">FYJ79_04485</name>
</gene>
<comment type="similarity">
    <text evidence="1">Belongs to the MYG1 family.</text>
</comment>
<proteinExistence type="inferred from homology"/>
<name>A0A844FSA6_9FIRM</name>
<organism evidence="2 3">
    <name type="scientific">Sharpea porci</name>
    <dbReference type="NCBI Taxonomy" id="2652286"/>
    <lineage>
        <taxon>Bacteria</taxon>
        <taxon>Bacillati</taxon>
        <taxon>Bacillota</taxon>
        <taxon>Erysipelotrichia</taxon>
        <taxon>Erysipelotrichales</taxon>
        <taxon>Coprobacillaceae</taxon>
        <taxon>Sharpea</taxon>
    </lineage>
</organism>
<evidence type="ECO:0000313" key="2">
    <source>
        <dbReference type="EMBL" id="MST88838.1"/>
    </source>
</evidence>
<dbReference type="PANTHER" id="PTHR11215:SF1">
    <property type="entry name" value="MYG1 EXONUCLEASE"/>
    <property type="match status" value="1"/>
</dbReference>
<reference evidence="2 3" key="1">
    <citation type="submission" date="2019-08" db="EMBL/GenBank/DDBJ databases">
        <title>In-depth cultivation of the pig gut microbiome towards novel bacterial diversity and tailored functional studies.</title>
        <authorList>
            <person name="Wylensek D."/>
            <person name="Hitch T.C.A."/>
            <person name="Clavel T."/>
        </authorList>
    </citation>
    <scope>NUCLEOTIDE SEQUENCE [LARGE SCALE GENOMIC DNA]</scope>
    <source>
        <strain evidence="2 3">CA-Schmier-601-WT-3</strain>
    </source>
</reference>
<sequence length="424" mass="48223">MIKIVQEKEAKFITHAGSFHADEVMATALLEILYDEILLARVGEVQDAREDAFIYDVGLGSYDHHKEDKARRENGIAYSSVGLIWRDYGKEVLKKMGIEDNLEDYFLDIDEQLIMPIDALDNGEGERAPMTITSVISLNNPFWNAKKTSDEAFLESVAFAHTVFCGYVDYLTTVYQNHELDWDEGYEWLDQVLKKLVLNVANKANCFIYNEEGNALDMWDEYGEDVLTYYQCPAEHAHQGVHNVRKMFIDPLSYERPEYEGITSFPIEQIAIILDHHQGEAMLEKIFDRCIESEASRLCGNDYVEQCIDLAQDHIVVLKKFAPWKGTLLKSESPKANDVYLVVFPSQRGGWNYQGIPLSPASFDTRITVPEEWCGKRDQELAELTGIKGARFIHPNGFIGGTDSFEATIALARAIIAYTESQKK</sequence>
<dbReference type="RefSeq" id="WP_154514876.1">
    <property type="nucleotide sequence ID" value="NZ_VUNM01000006.1"/>
</dbReference>